<dbReference type="AlphaFoldDB" id="A0ABD3S0Z3"/>
<keyword evidence="2" id="KW-0472">Membrane</keyword>
<keyword evidence="1" id="KW-0233">DNA recombination</keyword>
<evidence type="ECO:0000256" key="1">
    <source>
        <dbReference type="RuleBase" id="RU363044"/>
    </source>
</evidence>
<accession>A0ABD3S0Z3</accession>
<protein>
    <recommendedName>
        <fullName evidence="1">ATP-dependent DNA helicase</fullName>
        <ecNumber evidence="1">5.6.2.3</ecNumber>
    </recommendedName>
</protein>
<dbReference type="PANTHER" id="PTHR10492:SF100">
    <property type="entry name" value="ATP-DEPENDENT DNA HELICASE"/>
    <property type="match status" value="1"/>
</dbReference>
<dbReference type="GO" id="GO:0005524">
    <property type="term" value="F:ATP binding"/>
    <property type="evidence" value="ECO:0007669"/>
    <property type="project" value="UniProtKB-KW"/>
</dbReference>
<dbReference type="Proteomes" id="UP001634393">
    <property type="component" value="Unassembled WGS sequence"/>
</dbReference>
<dbReference type="Pfam" id="PF05970">
    <property type="entry name" value="PIF1"/>
    <property type="match status" value="1"/>
</dbReference>
<keyword evidence="1" id="KW-0378">Hydrolase</keyword>
<keyword evidence="6" id="KW-1185">Reference proteome</keyword>
<keyword evidence="1" id="KW-0234">DNA repair</keyword>
<proteinExistence type="inferred from homology"/>
<dbReference type="Pfam" id="PF21530">
    <property type="entry name" value="Pif1_2B_dom"/>
    <property type="match status" value="1"/>
</dbReference>
<gene>
    <name evidence="5" type="ORF">ACJIZ3_004015</name>
</gene>
<keyword evidence="1" id="KW-0227">DNA damage</keyword>
<evidence type="ECO:0000259" key="3">
    <source>
        <dbReference type="Pfam" id="PF05970"/>
    </source>
</evidence>
<reference evidence="5 6" key="1">
    <citation type="submission" date="2024-12" db="EMBL/GenBank/DDBJ databases">
        <title>The unique morphological basis and parallel evolutionary history of personate flowers in Penstemon.</title>
        <authorList>
            <person name="Depatie T.H."/>
            <person name="Wessinger C.A."/>
        </authorList>
    </citation>
    <scope>NUCLEOTIDE SEQUENCE [LARGE SCALE GENOMIC DNA]</scope>
    <source>
        <strain evidence="5">WTNN_2</strain>
        <tissue evidence="5">Leaf</tissue>
    </source>
</reference>
<comment type="catalytic activity">
    <reaction evidence="1">
        <text>ATP + H2O = ADP + phosphate + H(+)</text>
        <dbReference type="Rhea" id="RHEA:13065"/>
        <dbReference type="ChEBI" id="CHEBI:15377"/>
        <dbReference type="ChEBI" id="CHEBI:15378"/>
        <dbReference type="ChEBI" id="CHEBI:30616"/>
        <dbReference type="ChEBI" id="CHEBI:43474"/>
        <dbReference type="ChEBI" id="CHEBI:456216"/>
        <dbReference type="EC" id="5.6.2.3"/>
    </reaction>
</comment>
<feature type="transmembrane region" description="Helical" evidence="2">
    <location>
        <begin position="876"/>
        <end position="894"/>
    </location>
</feature>
<comment type="cofactor">
    <cofactor evidence="1">
        <name>Mg(2+)</name>
        <dbReference type="ChEBI" id="CHEBI:18420"/>
    </cofactor>
</comment>
<evidence type="ECO:0000259" key="4">
    <source>
        <dbReference type="Pfam" id="PF21530"/>
    </source>
</evidence>
<dbReference type="CDD" id="cd18809">
    <property type="entry name" value="SF1_C_RecD"/>
    <property type="match status" value="1"/>
</dbReference>
<keyword evidence="2" id="KW-1133">Transmembrane helix</keyword>
<organism evidence="5 6">
    <name type="scientific">Penstemon smallii</name>
    <dbReference type="NCBI Taxonomy" id="265156"/>
    <lineage>
        <taxon>Eukaryota</taxon>
        <taxon>Viridiplantae</taxon>
        <taxon>Streptophyta</taxon>
        <taxon>Embryophyta</taxon>
        <taxon>Tracheophyta</taxon>
        <taxon>Spermatophyta</taxon>
        <taxon>Magnoliopsida</taxon>
        <taxon>eudicotyledons</taxon>
        <taxon>Gunneridae</taxon>
        <taxon>Pentapetalae</taxon>
        <taxon>asterids</taxon>
        <taxon>lamiids</taxon>
        <taxon>Lamiales</taxon>
        <taxon>Plantaginaceae</taxon>
        <taxon>Cheloneae</taxon>
        <taxon>Penstemon</taxon>
    </lineage>
</organism>
<dbReference type="GO" id="GO:0043139">
    <property type="term" value="F:5'-3' DNA helicase activity"/>
    <property type="evidence" value="ECO:0007669"/>
    <property type="project" value="UniProtKB-EC"/>
</dbReference>
<keyword evidence="1" id="KW-0547">Nucleotide-binding</keyword>
<keyword evidence="1" id="KW-0347">Helicase</keyword>
<dbReference type="PANTHER" id="PTHR10492">
    <property type="match status" value="1"/>
</dbReference>
<comment type="similarity">
    <text evidence="1">Belongs to the helicase family.</text>
</comment>
<feature type="domain" description="DNA helicase Pif1-like 2B" evidence="4">
    <location>
        <begin position="704"/>
        <end position="749"/>
    </location>
</feature>
<dbReference type="Gene3D" id="3.40.50.300">
    <property type="entry name" value="P-loop containing nucleotide triphosphate hydrolases"/>
    <property type="match status" value="1"/>
</dbReference>
<dbReference type="InterPro" id="IPR027417">
    <property type="entry name" value="P-loop_NTPase"/>
</dbReference>
<evidence type="ECO:0000313" key="5">
    <source>
        <dbReference type="EMBL" id="KAL3818110.1"/>
    </source>
</evidence>
<keyword evidence="1" id="KW-0067">ATP-binding</keyword>
<evidence type="ECO:0000313" key="6">
    <source>
        <dbReference type="Proteomes" id="UP001634393"/>
    </source>
</evidence>
<dbReference type="GO" id="GO:0006310">
    <property type="term" value="P:DNA recombination"/>
    <property type="evidence" value="ECO:0007669"/>
    <property type="project" value="UniProtKB-KW"/>
</dbReference>
<feature type="domain" description="DNA helicase Pif1-like DEAD-box helicase" evidence="3">
    <location>
        <begin position="406"/>
        <end position="610"/>
    </location>
</feature>
<dbReference type="EMBL" id="JBJXBP010000007">
    <property type="protein sequence ID" value="KAL3818110.1"/>
    <property type="molecule type" value="Genomic_DNA"/>
</dbReference>
<dbReference type="GO" id="GO:0016787">
    <property type="term" value="F:hydrolase activity"/>
    <property type="evidence" value="ECO:0007669"/>
    <property type="project" value="UniProtKB-KW"/>
</dbReference>
<dbReference type="GO" id="GO:0006281">
    <property type="term" value="P:DNA repair"/>
    <property type="evidence" value="ECO:0007669"/>
    <property type="project" value="UniProtKB-KW"/>
</dbReference>
<comment type="caution">
    <text evidence="5">The sequence shown here is derived from an EMBL/GenBank/DDBJ whole genome shotgun (WGS) entry which is preliminary data.</text>
</comment>
<name>A0ABD3S0Z3_9LAMI</name>
<evidence type="ECO:0000256" key="2">
    <source>
        <dbReference type="SAM" id="Phobius"/>
    </source>
</evidence>
<dbReference type="EC" id="5.6.2.3" evidence="1"/>
<dbReference type="SUPFAM" id="SSF52540">
    <property type="entry name" value="P-loop containing nucleoside triphosphate hydrolases"/>
    <property type="match status" value="2"/>
</dbReference>
<keyword evidence="2" id="KW-0812">Transmembrane</keyword>
<dbReference type="InterPro" id="IPR010285">
    <property type="entry name" value="DNA_helicase_pif1-like_DEAD"/>
</dbReference>
<dbReference type="InterPro" id="IPR049163">
    <property type="entry name" value="Pif1-like_2B_dom"/>
</dbReference>
<sequence>MMHGPCGASNPSNVCMRDGSCKNHYPKEFSDVTLNGQNSYPIYRRRNDGKTVIVRNVPLDNRWVVPYCPFLLAKYDCHINVEICADVKLVKYLYKYIHKGHDKVSYHVVSNVPVENQDEIQAYQAGRWVCAPEAFWRIFGFPMSEMFPPVIVIPVHLPNHQPLRFGSKQPLAQIVNNPLSTKTMLTEFFFMNNIDPDAKRLNLLYKEFPEHFVWEAGKRKWKLRQKQVVVGRMCTVSPVEGERYFERLLLVNVRCPISFEDLMSVNGIKYGTFREAAVARGLLESDEYVDGCLAEAALFQAPYCLRVLFAMLLVYGITADPQLLWDKYYSSLSEDFLRRGSLTEFEVLKETVSAIDMVLTSMDKCISDFPIRFPPNLVTANDRLSRDYQHECSMSVSNEDILSMRCLNVEQQIAYDKIVRQLDSQGEGVFFLDGPGGTGKTFLYRALLAYVRCKGGIALAVASSGVAASLLPGGRTAHSRFKLPIDVDDTSIGKISKQTSLAKMIIEAKLIIWDEASMASKHTIESFEGLLRDLLDSPRPFGGKIVLFGGDFRQTLPIVVRGSRDAMIEASFVSSKLWNHITRLQLCQNMRAREDPSFVEFLLRVGDGEEPYVIDDNIRIPSHMLIPFTDESASLDRLVESVYPSFENFSSDPYSVINRAILTPINDCVEEINDLLLDRFPGQVKEYISFNRTNDVVQQGEYEDYLSTISTSGLPPHILKLKKNCPVMLLRNLNPLQGLCNGTRLICRELGDNFIKAEIAVGDFKGVHVFIPRIPLESSDKLKCPIPFKRMQIPVRLCFVMTINKAQGQTLDFVGIYLREPVFSHGQLYVALSRAKCSEAIKLLIHPDFKKGGATDYTRNIVYRVVFELARGIPSFSSSFFFFFFFFGQVPFAYL</sequence>